<dbReference type="eggNOG" id="COG1670">
    <property type="taxonomic scope" value="Bacteria"/>
</dbReference>
<organism evidence="2 3">
    <name type="scientific">Gordonia soli NBRC 108243</name>
    <dbReference type="NCBI Taxonomy" id="1223545"/>
    <lineage>
        <taxon>Bacteria</taxon>
        <taxon>Bacillati</taxon>
        <taxon>Actinomycetota</taxon>
        <taxon>Actinomycetes</taxon>
        <taxon>Mycobacteriales</taxon>
        <taxon>Gordoniaceae</taxon>
        <taxon>Gordonia</taxon>
    </lineage>
</organism>
<protein>
    <submittedName>
        <fullName evidence="2">Putative acetyltransferase</fullName>
    </submittedName>
</protein>
<dbReference type="EMBL" id="BANX01000026">
    <property type="protein sequence ID" value="GAC69670.1"/>
    <property type="molecule type" value="Genomic_DNA"/>
</dbReference>
<dbReference type="InterPro" id="IPR000182">
    <property type="entry name" value="GNAT_dom"/>
</dbReference>
<evidence type="ECO:0000259" key="1">
    <source>
        <dbReference type="PROSITE" id="PS51186"/>
    </source>
</evidence>
<gene>
    <name evidence="2" type="ORF">GS4_26_01180</name>
</gene>
<dbReference type="Gene3D" id="3.40.630.30">
    <property type="match status" value="1"/>
</dbReference>
<feature type="domain" description="N-acetyltransferase" evidence="1">
    <location>
        <begin position="8"/>
        <end position="183"/>
    </location>
</feature>
<dbReference type="OrthoDB" id="3533156at2"/>
<proteinExistence type="predicted"/>
<keyword evidence="3" id="KW-1185">Reference proteome</keyword>
<dbReference type="AlphaFoldDB" id="M0QLW9"/>
<dbReference type="SUPFAM" id="SSF55729">
    <property type="entry name" value="Acyl-CoA N-acyltransferases (Nat)"/>
    <property type="match status" value="1"/>
</dbReference>
<evidence type="ECO:0000313" key="2">
    <source>
        <dbReference type="EMBL" id="GAC69670.1"/>
    </source>
</evidence>
<dbReference type="PANTHER" id="PTHR43792">
    <property type="entry name" value="GNAT FAMILY, PUTATIVE (AFU_ORTHOLOGUE AFUA_3G00765)-RELATED-RELATED"/>
    <property type="match status" value="1"/>
</dbReference>
<evidence type="ECO:0000313" key="3">
    <source>
        <dbReference type="Proteomes" id="UP000011666"/>
    </source>
</evidence>
<keyword evidence="2" id="KW-0808">Transferase</keyword>
<dbReference type="Pfam" id="PF13302">
    <property type="entry name" value="Acetyltransf_3"/>
    <property type="match status" value="1"/>
</dbReference>
<dbReference type="Proteomes" id="UP000011666">
    <property type="component" value="Unassembled WGS sequence"/>
</dbReference>
<accession>M0QLW9</accession>
<dbReference type="InterPro" id="IPR016181">
    <property type="entry name" value="Acyl_CoA_acyltransferase"/>
</dbReference>
<comment type="caution">
    <text evidence="2">The sequence shown here is derived from an EMBL/GenBank/DDBJ whole genome shotgun (WGS) entry which is preliminary data.</text>
</comment>
<dbReference type="PROSITE" id="PS51186">
    <property type="entry name" value="GNAT"/>
    <property type="match status" value="1"/>
</dbReference>
<dbReference type="PANTHER" id="PTHR43792:SF1">
    <property type="entry name" value="N-ACETYLTRANSFERASE DOMAIN-CONTAINING PROTEIN"/>
    <property type="match status" value="1"/>
</dbReference>
<dbReference type="InterPro" id="IPR051531">
    <property type="entry name" value="N-acetyltransferase"/>
</dbReference>
<dbReference type="RefSeq" id="WP_007622977.1">
    <property type="nucleotide sequence ID" value="NZ_BANX01000026.1"/>
</dbReference>
<name>M0QLW9_9ACTN</name>
<dbReference type="GO" id="GO:0016747">
    <property type="term" value="F:acyltransferase activity, transferring groups other than amino-acyl groups"/>
    <property type="evidence" value="ECO:0007669"/>
    <property type="project" value="InterPro"/>
</dbReference>
<sequence length="208" mass="23197">MIIETARMWLRPVTVADVEDLVRLDSDPEVMRYVSGGVPTPREVIENWVVPRAEAERRSHSTGMWAAIGGYDRAFLGWLSLRAPRHSRSSELELTYRLHRSAWGRGLATEAASALIATAFQQIRADRVFASTTAANVGSRRVMEKVGMRLSAIHLSDAWVTGDASDDWSSRGHGEVEYEVLRTHWETTTMTWSTAVSPDRFGHSGLTA</sequence>
<dbReference type="STRING" id="1223545.GS4_26_01180"/>
<reference evidence="2 3" key="1">
    <citation type="submission" date="2013-01" db="EMBL/GenBank/DDBJ databases">
        <title>Whole genome shotgun sequence of Gordonia soli NBRC 108243.</title>
        <authorList>
            <person name="Isaki-Nakamura S."/>
            <person name="Hosoyama A."/>
            <person name="Tsuchikane K."/>
            <person name="Ando Y."/>
            <person name="Baba S."/>
            <person name="Ohji S."/>
            <person name="Hamada M."/>
            <person name="Tamura T."/>
            <person name="Yamazoe A."/>
            <person name="Yamazaki S."/>
            <person name="Fujita N."/>
        </authorList>
    </citation>
    <scope>NUCLEOTIDE SEQUENCE [LARGE SCALE GENOMIC DNA]</scope>
    <source>
        <strain evidence="2 3">NBRC 108243</strain>
    </source>
</reference>